<feature type="compositionally biased region" description="Low complexity" evidence="1">
    <location>
        <begin position="14"/>
        <end position="23"/>
    </location>
</feature>
<dbReference type="PANTHER" id="PTHR14000">
    <property type="entry name" value="FINGER CCCH DOMAIN PROTEIN, PUTATIVE (DUF3755)-RELATED"/>
    <property type="match status" value="1"/>
</dbReference>
<feature type="region of interest" description="Disordered" evidence="1">
    <location>
        <begin position="805"/>
        <end position="829"/>
    </location>
</feature>
<name>A0A803NDD0_CHEQI</name>
<feature type="region of interest" description="Disordered" evidence="1">
    <location>
        <begin position="610"/>
        <end position="629"/>
    </location>
</feature>
<organism evidence="2 3">
    <name type="scientific">Chenopodium quinoa</name>
    <name type="common">Quinoa</name>
    <dbReference type="NCBI Taxonomy" id="63459"/>
    <lineage>
        <taxon>Eukaryota</taxon>
        <taxon>Viridiplantae</taxon>
        <taxon>Streptophyta</taxon>
        <taxon>Embryophyta</taxon>
        <taxon>Tracheophyta</taxon>
        <taxon>Spermatophyta</taxon>
        <taxon>Magnoliopsida</taxon>
        <taxon>eudicotyledons</taxon>
        <taxon>Gunneridae</taxon>
        <taxon>Pentapetalae</taxon>
        <taxon>Caryophyllales</taxon>
        <taxon>Chenopodiaceae</taxon>
        <taxon>Chenopodioideae</taxon>
        <taxon>Atripliceae</taxon>
        <taxon>Chenopodium</taxon>
    </lineage>
</organism>
<feature type="region of interest" description="Disordered" evidence="1">
    <location>
        <begin position="742"/>
        <end position="762"/>
    </location>
</feature>
<dbReference type="Gene3D" id="1.10.10.60">
    <property type="entry name" value="Homeodomain-like"/>
    <property type="match status" value="1"/>
</dbReference>
<evidence type="ECO:0000313" key="3">
    <source>
        <dbReference type="Proteomes" id="UP000596660"/>
    </source>
</evidence>
<protein>
    <recommendedName>
        <fullName evidence="4">Myb-like domain-containing protein</fullName>
    </recommendedName>
</protein>
<dbReference type="Gramene" id="AUR62044121-RA">
    <property type="protein sequence ID" value="AUR62044121-RA:cds"/>
    <property type="gene ID" value="AUR62044121"/>
</dbReference>
<dbReference type="EnsemblPlants" id="AUR62044121-RA">
    <property type="protein sequence ID" value="AUR62044121-RA:cds"/>
    <property type="gene ID" value="AUR62044121"/>
</dbReference>
<feature type="compositionally biased region" description="Polar residues" evidence="1">
    <location>
        <begin position="806"/>
        <end position="829"/>
    </location>
</feature>
<feature type="compositionally biased region" description="Basic and acidic residues" evidence="1">
    <location>
        <begin position="611"/>
        <end position="629"/>
    </location>
</feature>
<sequence>MAGGSKRQRAEPRSGNVGESSGAGSSGGHAQPTQFNITLPHAAQRTKLAELDRRAINPTLFYSQHDCYMIGIDEKVRELAVNPGFDAFLDCRLPNDYITADTSYYYPTQPPLTYRPLTLEFLASFELNQEEGMEGIDAFKVKFRLFNKGRHITLRAFNELFGWDPNARILDTSGLDGQGYIEGYNPQEFWARITSGAREFQSNSSKPQRSTMPPYATEGALLYPPTTPEHKINLGYLFAKRCKAIRDSPLLTGPIFMGGMVTYIAFKYRYKTQLQQMESFNMAAELNIEKMKRMQFISDSTGVTGKAFIWRIRDVPWCYMPCPFMMNPPPGTELPWQAQQHLQQPPQFSGGGEPSSSSAFNIEQAFASLTLEVRNLAQARPREREEAPAQSPGPTFDIYQNHIYDYHVDQGHFSPCVNYPYYPPQHGPVPNWEPPQVDDNGNPIPRTGGQYPYWQGPGTLHDPPHSFPPYNYQRPGGCDYLGDPAYPYQGDDFPPGYYGGWEPYGPPCDVDYDWAPPVVYYFWKEPRLVDLEPIILFMFWIGMAPGCEPKARKVLCPMQRSAVAVRGEVKGKSCGKGKENRSDSCKGSKTIRSISLYGCVNRGCRRGRRNNLVDDEHGRDGETDDSCKKKDGNVERGITRSVSKTDDSCKQKDGNVERRITRSVSKQVGLNCQTMLRRSTRMSSTCSGSYIKTEPRMTIQFGSVLSACVLEDEKKNSKDIKAKEKKSDDCAEVNIPGRRESKLTGVKRRRKQDELQGNSQGWTKEQEVALHKAYFTAKPSPHFWKKVAKLVPGKCAQECFDKVHSDNQTPLCSKSSSRAKKQNSPSDLVSGSELFKNVETKSKRPCKNKCKSRVARKTVRQLLQKYCHVNQDNEADLFAVLEPSVNYSAEALQLNAVQLTPKQLLRSPDSSSKSWDRSSSGRKNHLSRFSNRSASPLTSPPVLKKVKNMALHEKYIDQLHIRENKRTVAFSRCLKSARNQLDRKKNSVHVKDIIKAAKDALVFYAKDAIDKFQQSQANSMEGVSDSEEFVYSDNDEEETVLAEAALVSDPSDCHPRKSSITVKMKQNFKILS</sequence>
<evidence type="ECO:0000256" key="1">
    <source>
        <dbReference type="SAM" id="MobiDB-lite"/>
    </source>
</evidence>
<keyword evidence="3" id="KW-1185">Reference proteome</keyword>
<dbReference type="SUPFAM" id="SSF46689">
    <property type="entry name" value="Homeodomain-like"/>
    <property type="match status" value="1"/>
</dbReference>
<reference evidence="2" key="2">
    <citation type="submission" date="2021-03" db="UniProtKB">
        <authorList>
            <consortium name="EnsemblPlants"/>
        </authorList>
    </citation>
    <scope>IDENTIFICATION</scope>
</reference>
<dbReference type="InterPro" id="IPR001005">
    <property type="entry name" value="SANT/Myb"/>
</dbReference>
<proteinExistence type="predicted"/>
<feature type="region of interest" description="Disordered" evidence="1">
    <location>
        <begin position="905"/>
        <end position="941"/>
    </location>
</feature>
<dbReference type="CDD" id="cd00167">
    <property type="entry name" value="SANT"/>
    <property type="match status" value="1"/>
</dbReference>
<dbReference type="Proteomes" id="UP000596660">
    <property type="component" value="Unplaced"/>
</dbReference>
<evidence type="ECO:0000313" key="2">
    <source>
        <dbReference type="EnsemblPlants" id="AUR62044121-RA:cds"/>
    </source>
</evidence>
<dbReference type="AlphaFoldDB" id="A0A803NDD0"/>
<feature type="region of interest" description="Disordered" evidence="1">
    <location>
        <begin position="1"/>
        <end position="33"/>
    </location>
</feature>
<reference evidence="2" key="1">
    <citation type="journal article" date="2017" name="Nature">
        <title>The genome of Chenopodium quinoa.</title>
        <authorList>
            <person name="Jarvis D.E."/>
            <person name="Ho Y.S."/>
            <person name="Lightfoot D.J."/>
            <person name="Schmoeckel S.M."/>
            <person name="Li B."/>
            <person name="Borm T.J.A."/>
            <person name="Ohyanagi H."/>
            <person name="Mineta K."/>
            <person name="Michell C.T."/>
            <person name="Saber N."/>
            <person name="Kharbatia N.M."/>
            <person name="Rupper R.R."/>
            <person name="Sharp A.R."/>
            <person name="Dally N."/>
            <person name="Boughton B.A."/>
            <person name="Woo Y.H."/>
            <person name="Gao G."/>
            <person name="Schijlen E.G.W.M."/>
            <person name="Guo X."/>
            <person name="Momin A.A."/>
            <person name="Negrao S."/>
            <person name="Al-Babili S."/>
            <person name="Gehring C."/>
            <person name="Roessner U."/>
            <person name="Jung C."/>
            <person name="Murphy K."/>
            <person name="Arold S.T."/>
            <person name="Gojobori T."/>
            <person name="van der Linden C.G."/>
            <person name="van Loo E.N."/>
            <person name="Jellen E.N."/>
            <person name="Maughan P.J."/>
            <person name="Tester M."/>
        </authorList>
    </citation>
    <scope>NUCLEOTIDE SEQUENCE [LARGE SCALE GENOMIC DNA]</scope>
    <source>
        <strain evidence="2">cv. PI 614886</strain>
    </source>
</reference>
<dbReference type="InterPro" id="IPR009057">
    <property type="entry name" value="Homeodomain-like_sf"/>
</dbReference>
<dbReference type="PANTHER" id="PTHR14000:SF17">
    <property type="entry name" value="MYB-LIKE DOMAIN-CONTAINING PROTEIN"/>
    <property type="match status" value="1"/>
</dbReference>
<accession>A0A803NDD0</accession>
<feature type="compositionally biased region" description="Polar residues" evidence="1">
    <location>
        <begin position="927"/>
        <end position="937"/>
    </location>
</feature>
<evidence type="ECO:0008006" key="4">
    <source>
        <dbReference type="Google" id="ProtNLM"/>
    </source>
</evidence>